<feature type="region of interest" description="Disordered" evidence="1">
    <location>
        <begin position="1"/>
        <end position="21"/>
    </location>
</feature>
<dbReference type="GO" id="GO:0015035">
    <property type="term" value="F:protein-disulfide reductase activity"/>
    <property type="evidence" value="ECO:0007669"/>
    <property type="project" value="InterPro"/>
</dbReference>
<dbReference type="EMBL" id="CAJDKC010000003">
    <property type="protein sequence ID" value="CAD0317765.1"/>
    <property type="molecule type" value="Genomic_DNA"/>
</dbReference>
<name>A0A6V7CJU9_9XANT</name>
<proteinExistence type="predicted"/>
<feature type="compositionally biased region" description="Basic and acidic residues" evidence="1">
    <location>
        <begin position="9"/>
        <end position="21"/>
    </location>
</feature>
<dbReference type="EMBL" id="CAJDKC010000003">
    <property type="protein sequence ID" value="CAD0317756.1"/>
    <property type="molecule type" value="Genomic_DNA"/>
</dbReference>
<accession>A0A6V7CJU9</accession>
<sequence length="156" mass="17556">MELPQSEPSHPEPPRVEPRCGKPGEARATIVFDGVCLLCNGWVKFLLRHDRHGRYRFAAMQGQAGRALLLQHGLDPDDPLSFLLVDASGAWTDSDAIVRVLAGLGGVWRLATVLRVVPSSVRDIGYRLIARNRYRWFGRTEHCMLPSPEQRARFLD</sequence>
<gene>
    <name evidence="2" type="ORF">CFBP7900_11720</name>
</gene>
<evidence type="ECO:0000313" key="3">
    <source>
        <dbReference type="Proteomes" id="UP000587508"/>
    </source>
</evidence>
<protein>
    <recommendedName>
        <fullName evidence="4">Thiol-disulfide oxidoreductase DCC family protein</fullName>
    </recommendedName>
</protein>
<dbReference type="InterPro" id="IPR052927">
    <property type="entry name" value="DCC_oxidoreductase"/>
</dbReference>
<reference evidence="2 3" key="1">
    <citation type="submission" date="2020-07" db="EMBL/GenBank/DDBJ databases">
        <authorList>
            <person name="Pothier F. J."/>
        </authorList>
    </citation>
    <scope>NUCLEOTIDE SEQUENCE [LARGE SCALE GENOMIC DNA]</scope>
    <source>
        <strain evidence="2 3">CFBP 7900</strain>
    </source>
</reference>
<dbReference type="PANTHER" id="PTHR33639">
    <property type="entry name" value="THIOL-DISULFIDE OXIDOREDUCTASE DCC"/>
    <property type="match status" value="1"/>
</dbReference>
<evidence type="ECO:0008006" key="4">
    <source>
        <dbReference type="Google" id="ProtNLM"/>
    </source>
</evidence>
<dbReference type="InterPro" id="IPR007263">
    <property type="entry name" value="DCC1-like"/>
</dbReference>
<organism evidence="2 3">
    <name type="scientific">Xanthomonas hortorum pv. carotae</name>
    <dbReference type="NCBI Taxonomy" id="487904"/>
    <lineage>
        <taxon>Bacteria</taxon>
        <taxon>Pseudomonadati</taxon>
        <taxon>Pseudomonadota</taxon>
        <taxon>Gammaproteobacteria</taxon>
        <taxon>Lysobacterales</taxon>
        <taxon>Lysobacteraceae</taxon>
        <taxon>Xanthomonas</taxon>
    </lineage>
</organism>
<comment type="caution">
    <text evidence="2">The sequence shown here is derived from an EMBL/GenBank/DDBJ whole genome shotgun (WGS) entry which is preliminary data.</text>
</comment>
<evidence type="ECO:0000313" key="2">
    <source>
        <dbReference type="EMBL" id="CAD0317765.1"/>
    </source>
</evidence>
<dbReference type="PANTHER" id="PTHR33639:SF2">
    <property type="entry name" value="DUF393 DOMAIN-CONTAINING PROTEIN"/>
    <property type="match status" value="1"/>
</dbReference>
<dbReference type="Proteomes" id="UP000587508">
    <property type="component" value="Unassembled WGS sequence"/>
</dbReference>
<dbReference type="Pfam" id="PF04134">
    <property type="entry name" value="DCC1-like"/>
    <property type="match status" value="1"/>
</dbReference>
<evidence type="ECO:0000256" key="1">
    <source>
        <dbReference type="SAM" id="MobiDB-lite"/>
    </source>
</evidence>
<dbReference type="AlphaFoldDB" id="A0A6V7CJU9"/>